<reference evidence="1 2" key="1">
    <citation type="submission" date="2024-01" db="EMBL/GenBank/DDBJ databases">
        <authorList>
            <person name="Alioto T."/>
            <person name="Alioto T."/>
            <person name="Gomez Garrido J."/>
        </authorList>
    </citation>
    <scope>NUCLEOTIDE SEQUENCE [LARGE SCALE GENOMIC DNA]</scope>
</reference>
<evidence type="ECO:0000313" key="1">
    <source>
        <dbReference type="EMBL" id="CAK6954576.1"/>
    </source>
</evidence>
<sequence length="129" mass="14443">MKKFENYCMYLPNTGHCMLRKNTVYGTLAVHSMYIDHPPLSFSSITELLGLTLSISTNLSELTRQGERLLERLPADKATVTEAQPNKPVIKHPKRLIDCCAHAEEEVGGQISCFPGGMCFDTRRRGSDL</sequence>
<protein>
    <submittedName>
        <fullName evidence="1">Uncharacterized protein</fullName>
    </submittedName>
</protein>
<gene>
    <name evidence="1" type="ORF">FSCOSCO3_A032256</name>
</gene>
<organism evidence="1 2">
    <name type="scientific">Scomber scombrus</name>
    <name type="common">Atlantic mackerel</name>
    <name type="synonym">Scomber vernalis</name>
    <dbReference type="NCBI Taxonomy" id="13677"/>
    <lineage>
        <taxon>Eukaryota</taxon>
        <taxon>Metazoa</taxon>
        <taxon>Chordata</taxon>
        <taxon>Craniata</taxon>
        <taxon>Vertebrata</taxon>
        <taxon>Euteleostomi</taxon>
        <taxon>Actinopterygii</taxon>
        <taxon>Neopterygii</taxon>
        <taxon>Teleostei</taxon>
        <taxon>Neoteleostei</taxon>
        <taxon>Acanthomorphata</taxon>
        <taxon>Pelagiaria</taxon>
        <taxon>Scombriformes</taxon>
        <taxon>Scombridae</taxon>
        <taxon>Scomber</taxon>
    </lineage>
</organism>
<comment type="caution">
    <text evidence="1">The sequence shown here is derived from an EMBL/GenBank/DDBJ whole genome shotgun (WGS) entry which is preliminary data.</text>
</comment>
<dbReference type="AlphaFoldDB" id="A0AAV1N5C3"/>
<evidence type="ECO:0000313" key="2">
    <source>
        <dbReference type="Proteomes" id="UP001314229"/>
    </source>
</evidence>
<dbReference type="EMBL" id="CAWUFR010000017">
    <property type="protein sequence ID" value="CAK6954576.1"/>
    <property type="molecule type" value="Genomic_DNA"/>
</dbReference>
<accession>A0AAV1N5C3</accession>
<name>A0AAV1N5C3_SCOSC</name>
<dbReference type="Proteomes" id="UP001314229">
    <property type="component" value="Unassembled WGS sequence"/>
</dbReference>
<keyword evidence="2" id="KW-1185">Reference proteome</keyword>
<proteinExistence type="predicted"/>